<evidence type="ECO:0000259" key="2">
    <source>
        <dbReference type="Pfam" id="PF00388"/>
    </source>
</evidence>
<dbReference type="GO" id="GO:0051209">
    <property type="term" value="P:release of sequestered calcium ion into cytosol"/>
    <property type="evidence" value="ECO:0007669"/>
    <property type="project" value="TreeGrafter"/>
</dbReference>
<dbReference type="AlphaFoldDB" id="A0A9Q1R7J0"/>
<evidence type="ECO:0000256" key="1">
    <source>
        <dbReference type="ARBA" id="ARBA00004202"/>
    </source>
</evidence>
<dbReference type="PANTHER" id="PTHR10336">
    <property type="entry name" value="PHOSPHOINOSITIDE-SPECIFIC PHOSPHOLIPASE C FAMILY PROTEIN"/>
    <property type="match status" value="1"/>
</dbReference>
<dbReference type="InterPro" id="IPR000909">
    <property type="entry name" value="PLipase_C_PInositol-sp_X_dom"/>
</dbReference>
<accession>A0A9Q1R7J0</accession>
<proteinExistence type="predicted"/>
<dbReference type="Proteomes" id="UP001152561">
    <property type="component" value="Unassembled WGS sequence"/>
</dbReference>
<sequence>MIELDLWPNITKDDIDVCHGGTLTTPVKLGKCLKAIKEGAFSVSEYPVILIFEDHTFKKKSPRWSRAHFGPCCSPQIRDGRVPFTKQVKEQNLNFHETTTKK</sequence>
<organism evidence="3 4">
    <name type="scientific">Anisodus acutangulus</name>
    <dbReference type="NCBI Taxonomy" id="402998"/>
    <lineage>
        <taxon>Eukaryota</taxon>
        <taxon>Viridiplantae</taxon>
        <taxon>Streptophyta</taxon>
        <taxon>Embryophyta</taxon>
        <taxon>Tracheophyta</taxon>
        <taxon>Spermatophyta</taxon>
        <taxon>Magnoliopsida</taxon>
        <taxon>eudicotyledons</taxon>
        <taxon>Gunneridae</taxon>
        <taxon>Pentapetalae</taxon>
        <taxon>asterids</taxon>
        <taxon>lamiids</taxon>
        <taxon>Solanales</taxon>
        <taxon>Solanaceae</taxon>
        <taxon>Solanoideae</taxon>
        <taxon>Hyoscyameae</taxon>
        <taxon>Anisodus</taxon>
    </lineage>
</organism>
<dbReference type="PANTHER" id="PTHR10336:SF194">
    <property type="entry name" value="PHOSPHOINOSITIDE PHOSPHOLIPASE C"/>
    <property type="match status" value="1"/>
</dbReference>
<dbReference type="GO" id="GO:0006629">
    <property type="term" value="P:lipid metabolic process"/>
    <property type="evidence" value="ECO:0007669"/>
    <property type="project" value="InterPro"/>
</dbReference>
<name>A0A9Q1R7J0_9SOLA</name>
<comment type="caution">
    <text evidence="3">The sequence shown here is derived from an EMBL/GenBank/DDBJ whole genome shotgun (WGS) entry which is preliminary data.</text>
</comment>
<dbReference type="GO" id="GO:0005886">
    <property type="term" value="C:plasma membrane"/>
    <property type="evidence" value="ECO:0007669"/>
    <property type="project" value="UniProtKB-SubCell"/>
</dbReference>
<dbReference type="GO" id="GO:0004435">
    <property type="term" value="F:phosphatidylinositol-4,5-bisphosphate phospholipase C activity"/>
    <property type="evidence" value="ECO:0007669"/>
    <property type="project" value="TreeGrafter"/>
</dbReference>
<dbReference type="PROSITE" id="PS50007">
    <property type="entry name" value="PIPLC_X_DOMAIN"/>
    <property type="match status" value="1"/>
</dbReference>
<feature type="domain" description="Phosphatidylinositol-specific phospholipase C X" evidence="2">
    <location>
        <begin position="1"/>
        <end position="60"/>
    </location>
</feature>
<dbReference type="InterPro" id="IPR001192">
    <property type="entry name" value="PI-PLC_fam"/>
</dbReference>
<gene>
    <name evidence="3" type="ORF">K7X08_006127</name>
</gene>
<protein>
    <recommendedName>
        <fullName evidence="2">Phosphatidylinositol-specific phospholipase C X domain-containing protein</fullName>
    </recommendedName>
</protein>
<dbReference type="GO" id="GO:0048015">
    <property type="term" value="P:phosphatidylinositol-mediated signaling"/>
    <property type="evidence" value="ECO:0007669"/>
    <property type="project" value="TreeGrafter"/>
</dbReference>
<comment type="subcellular location">
    <subcellularLocation>
        <location evidence="1">Cell membrane</location>
        <topology evidence="1">Peripheral membrane protein</topology>
    </subcellularLocation>
</comment>
<dbReference type="Gene3D" id="3.20.20.190">
    <property type="entry name" value="Phosphatidylinositol (PI) phosphodiesterase"/>
    <property type="match status" value="1"/>
</dbReference>
<evidence type="ECO:0000313" key="3">
    <source>
        <dbReference type="EMBL" id="KAJ8543604.1"/>
    </source>
</evidence>
<dbReference type="InterPro" id="IPR017946">
    <property type="entry name" value="PLC-like_Pdiesterase_TIM-brl"/>
</dbReference>
<keyword evidence="4" id="KW-1185">Reference proteome</keyword>
<dbReference type="EMBL" id="JAJAGQ010000014">
    <property type="protein sequence ID" value="KAJ8543604.1"/>
    <property type="molecule type" value="Genomic_DNA"/>
</dbReference>
<evidence type="ECO:0000313" key="4">
    <source>
        <dbReference type="Proteomes" id="UP001152561"/>
    </source>
</evidence>
<dbReference type="Pfam" id="PF00388">
    <property type="entry name" value="PI-PLC-X"/>
    <property type="match status" value="1"/>
</dbReference>
<dbReference type="SUPFAM" id="SSF51695">
    <property type="entry name" value="PLC-like phosphodiesterases"/>
    <property type="match status" value="1"/>
</dbReference>
<dbReference type="OrthoDB" id="269822at2759"/>
<reference evidence="4" key="1">
    <citation type="journal article" date="2023" name="Proc. Natl. Acad. Sci. U.S.A.">
        <title>Genomic and structural basis for evolution of tropane alkaloid biosynthesis.</title>
        <authorList>
            <person name="Wanga Y.-J."/>
            <person name="Taina T."/>
            <person name="Yua J.-Y."/>
            <person name="Lia J."/>
            <person name="Xua B."/>
            <person name="Chenc J."/>
            <person name="D'Auriad J.C."/>
            <person name="Huanga J.-P."/>
            <person name="Huanga S.-X."/>
        </authorList>
    </citation>
    <scope>NUCLEOTIDE SEQUENCE [LARGE SCALE GENOMIC DNA]</scope>
    <source>
        <strain evidence="4">cv. KIB-2019</strain>
    </source>
</reference>